<evidence type="ECO:0000256" key="1">
    <source>
        <dbReference type="SAM" id="Phobius"/>
    </source>
</evidence>
<keyword evidence="3" id="KW-1185">Reference proteome</keyword>
<keyword evidence="1" id="KW-1133">Transmembrane helix</keyword>
<name>A0A2R8BB03_9RHOB</name>
<evidence type="ECO:0008006" key="4">
    <source>
        <dbReference type="Google" id="ProtNLM"/>
    </source>
</evidence>
<organism evidence="2 3">
    <name type="scientific">Ascidiaceihabitans donghaensis</name>
    <dbReference type="NCBI Taxonomy" id="1510460"/>
    <lineage>
        <taxon>Bacteria</taxon>
        <taxon>Pseudomonadati</taxon>
        <taxon>Pseudomonadota</taxon>
        <taxon>Alphaproteobacteria</taxon>
        <taxon>Rhodobacterales</taxon>
        <taxon>Paracoccaceae</taxon>
        <taxon>Ascidiaceihabitans</taxon>
    </lineage>
</organism>
<dbReference type="Proteomes" id="UP000244880">
    <property type="component" value="Unassembled WGS sequence"/>
</dbReference>
<dbReference type="AlphaFoldDB" id="A0A2R8BB03"/>
<reference evidence="2 3" key="1">
    <citation type="submission" date="2018-03" db="EMBL/GenBank/DDBJ databases">
        <authorList>
            <person name="Keele B.F."/>
        </authorList>
    </citation>
    <scope>NUCLEOTIDE SEQUENCE [LARGE SCALE GENOMIC DNA]</scope>
    <source>
        <strain evidence="2 3">CECT 8599</strain>
    </source>
</reference>
<feature type="transmembrane region" description="Helical" evidence="1">
    <location>
        <begin position="230"/>
        <end position="255"/>
    </location>
</feature>
<sequence length="257" mass="28010">MARRGGTKMLRLLLAFVFLAMPVMAEEVVLGKSRDEIDITATFNGAEILLFGAIKREVGPLIEGDLGVIVTVAGPDQPVTVRRKDKKLGIWVNAASVDIDIAPTFYAVATNAPLADILAESEDINTRITINRAIRSVGPAEGGSTAFIQSLIRIREANNLYQTLEGSVNLTQDTLFQTRITLPANLTEGDYKTEIYLTRNGQIVDLYTTSIPVKKVGLERWLYNLAHENAFLYGLMSLAIAIAAGWGASAVFSLIRQ</sequence>
<gene>
    <name evidence="2" type="ORF">ASD8599_00997</name>
</gene>
<proteinExistence type="predicted"/>
<dbReference type="Pfam" id="PF09608">
    <property type="entry name" value="Alph_Pro_TM"/>
    <property type="match status" value="1"/>
</dbReference>
<keyword evidence="1" id="KW-0472">Membrane</keyword>
<dbReference type="InterPro" id="IPR019088">
    <property type="entry name" value="CHP02186-rel_TM"/>
</dbReference>
<protein>
    <recommendedName>
        <fullName evidence="4">Transmembrane protein</fullName>
    </recommendedName>
</protein>
<evidence type="ECO:0000313" key="2">
    <source>
        <dbReference type="EMBL" id="SPH20260.1"/>
    </source>
</evidence>
<evidence type="ECO:0000313" key="3">
    <source>
        <dbReference type="Proteomes" id="UP000244880"/>
    </source>
</evidence>
<keyword evidence="1" id="KW-0812">Transmembrane</keyword>
<accession>A0A2R8BB03</accession>
<dbReference type="EMBL" id="OMOR01000001">
    <property type="protein sequence ID" value="SPH20260.1"/>
    <property type="molecule type" value="Genomic_DNA"/>
</dbReference>